<sequence length="209" mass="23443">MSVFPKIIAFDFDGTLANTLPWFDEILSSVAQKYNFRDPSAEEKARLRSMEAGEILQTLQIPFWKAPAILMEFRQRMQDASPNIELFDGIPEALQQLHAKGYQMAILSSNSEINVRQILGTNTGYFNEFLCGTDLFGKPAKLGKLLDKHKLSPAECLLIGDELRDIEASRKANVMIGSVTWGYNSHDALQQEQPNFLFTSPADIVKALT</sequence>
<dbReference type="InterPro" id="IPR006439">
    <property type="entry name" value="HAD-SF_hydro_IA"/>
</dbReference>
<dbReference type="RefSeq" id="WP_189384563.1">
    <property type="nucleotide sequence ID" value="NZ_BAABFY010000054.1"/>
</dbReference>
<evidence type="ECO:0000313" key="2">
    <source>
        <dbReference type="Proteomes" id="UP000608345"/>
    </source>
</evidence>
<dbReference type="PANTHER" id="PTHR43434:SF13">
    <property type="entry name" value="PHOSPHOGLYCOLATE PHOSPHATASE"/>
    <property type="match status" value="1"/>
</dbReference>
<dbReference type="GO" id="GO:0006281">
    <property type="term" value="P:DNA repair"/>
    <property type="evidence" value="ECO:0007669"/>
    <property type="project" value="TreeGrafter"/>
</dbReference>
<dbReference type="InterPro" id="IPR041492">
    <property type="entry name" value="HAD_2"/>
</dbReference>
<dbReference type="SUPFAM" id="SSF56784">
    <property type="entry name" value="HAD-like"/>
    <property type="match status" value="1"/>
</dbReference>
<dbReference type="InterPro" id="IPR023214">
    <property type="entry name" value="HAD_sf"/>
</dbReference>
<proteinExistence type="predicted"/>
<protein>
    <submittedName>
        <fullName evidence="1">Haloacid dehalogenase</fullName>
    </submittedName>
</protein>
<dbReference type="Proteomes" id="UP000608345">
    <property type="component" value="Unassembled WGS sequence"/>
</dbReference>
<accession>A0A918JMJ9</accession>
<reference evidence="1" key="1">
    <citation type="journal article" date="2014" name="Int. J. Syst. Evol. Microbiol.">
        <title>Complete genome sequence of Corynebacterium casei LMG S-19264T (=DSM 44701T), isolated from a smear-ripened cheese.</title>
        <authorList>
            <consortium name="US DOE Joint Genome Institute (JGI-PGF)"/>
            <person name="Walter F."/>
            <person name="Albersmeier A."/>
            <person name="Kalinowski J."/>
            <person name="Ruckert C."/>
        </authorList>
    </citation>
    <scope>NUCLEOTIDE SEQUENCE</scope>
    <source>
        <strain evidence="1">KCTC 23732</strain>
    </source>
</reference>
<dbReference type="InterPro" id="IPR050155">
    <property type="entry name" value="HAD-like_hydrolase_sf"/>
</dbReference>
<dbReference type="GO" id="GO:0008967">
    <property type="term" value="F:phosphoglycolate phosphatase activity"/>
    <property type="evidence" value="ECO:0007669"/>
    <property type="project" value="TreeGrafter"/>
</dbReference>
<name>A0A918JMJ9_9BURK</name>
<gene>
    <name evidence="1" type="ORF">GCM10011450_12230</name>
</gene>
<dbReference type="SFLD" id="SFLDG01129">
    <property type="entry name" value="C1.5:_HAD__Beta-PGM__Phosphata"/>
    <property type="match status" value="1"/>
</dbReference>
<reference evidence="1" key="2">
    <citation type="submission" date="2020-09" db="EMBL/GenBank/DDBJ databases">
        <authorList>
            <person name="Sun Q."/>
            <person name="Kim S."/>
        </authorList>
    </citation>
    <scope>NUCLEOTIDE SEQUENCE</scope>
    <source>
        <strain evidence="1">KCTC 23732</strain>
    </source>
</reference>
<dbReference type="InterPro" id="IPR036412">
    <property type="entry name" value="HAD-like_sf"/>
</dbReference>
<dbReference type="PANTHER" id="PTHR43434">
    <property type="entry name" value="PHOSPHOGLYCOLATE PHOSPHATASE"/>
    <property type="match status" value="1"/>
</dbReference>
<dbReference type="AlphaFoldDB" id="A0A918JMJ9"/>
<dbReference type="GO" id="GO:0005829">
    <property type="term" value="C:cytosol"/>
    <property type="evidence" value="ECO:0007669"/>
    <property type="project" value="TreeGrafter"/>
</dbReference>
<dbReference type="NCBIfam" id="TIGR01549">
    <property type="entry name" value="HAD-SF-IA-v1"/>
    <property type="match status" value="1"/>
</dbReference>
<dbReference type="Pfam" id="PF13419">
    <property type="entry name" value="HAD_2"/>
    <property type="match status" value="1"/>
</dbReference>
<dbReference type="EMBL" id="BMYS01000006">
    <property type="protein sequence ID" value="GGW83691.1"/>
    <property type="molecule type" value="Genomic_DNA"/>
</dbReference>
<keyword evidence="2" id="KW-1185">Reference proteome</keyword>
<evidence type="ECO:0000313" key="1">
    <source>
        <dbReference type="EMBL" id="GGW83691.1"/>
    </source>
</evidence>
<dbReference type="SFLD" id="SFLDS00003">
    <property type="entry name" value="Haloacid_Dehalogenase"/>
    <property type="match status" value="1"/>
</dbReference>
<organism evidence="1 2">
    <name type="scientific">Advenella faeciporci</name>
    <dbReference type="NCBI Taxonomy" id="797535"/>
    <lineage>
        <taxon>Bacteria</taxon>
        <taxon>Pseudomonadati</taxon>
        <taxon>Pseudomonadota</taxon>
        <taxon>Betaproteobacteria</taxon>
        <taxon>Burkholderiales</taxon>
        <taxon>Alcaligenaceae</taxon>
    </lineage>
</organism>
<dbReference type="Gene3D" id="3.40.50.1000">
    <property type="entry name" value="HAD superfamily/HAD-like"/>
    <property type="match status" value="1"/>
</dbReference>
<comment type="caution">
    <text evidence="1">The sequence shown here is derived from an EMBL/GenBank/DDBJ whole genome shotgun (WGS) entry which is preliminary data.</text>
</comment>
<dbReference type="InterPro" id="IPR023198">
    <property type="entry name" value="PGP-like_dom2"/>
</dbReference>
<dbReference type="Gene3D" id="1.10.150.240">
    <property type="entry name" value="Putative phosphatase, domain 2"/>
    <property type="match status" value="1"/>
</dbReference>